<dbReference type="PANTHER" id="PTHR46796:SF12">
    <property type="entry name" value="HTH-TYPE DNA-BINDING TRANSCRIPTIONAL ACTIVATOR EUTR"/>
    <property type="match status" value="1"/>
</dbReference>
<keyword evidence="3" id="KW-0804">Transcription</keyword>
<dbReference type="SUPFAM" id="SSF48452">
    <property type="entry name" value="TPR-like"/>
    <property type="match status" value="1"/>
</dbReference>
<protein>
    <submittedName>
        <fullName evidence="5">AraC-like DNA-binding protein</fullName>
    </submittedName>
</protein>
<dbReference type="Pfam" id="PF12833">
    <property type="entry name" value="HTH_18"/>
    <property type="match status" value="1"/>
</dbReference>
<dbReference type="InterPro" id="IPR011990">
    <property type="entry name" value="TPR-like_helical_dom_sf"/>
</dbReference>
<dbReference type="PROSITE" id="PS01124">
    <property type="entry name" value="HTH_ARAC_FAMILY_2"/>
    <property type="match status" value="1"/>
</dbReference>
<dbReference type="GO" id="GO:0003700">
    <property type="term" value="F:DNA-binding transcription factor activity"/>
    <property type="evidence" value="ECO:0007669"/>
    <property type="project" value="InterPro"/>
</dbReference>
<dbReference type="PANTHER" id="PTHR46796">
    <property type="entry name" value="HTH-TYPE TRANSCRIPTIONAL ACTIVATOR RHAS-RELATED"/>
    <property type="match status" value="1"/>
</dbReference>
<dbReference type="OrthoDB" id="9146493at2"/>
<evidence type="ECO:0000256" key="2">
    <source>
        <dbReference type="ARBA" id="ARBA00023125"/>
    </source>
</evidence>
<feature type="domain" description="HTH araC/xylS-type" evidence="4">
    <location>
        <begin position="388"/>
        <end position="491"/>
    </location>
</feature>
<dbReference type="InterPro" id="IPR050204">
    <property type="entry name" value="AraC_XylS_family_regulators"/>
</dbReference>
<sequence>MLSMLYFPVVSALATPSPCAHTASASRFLDTLLDGKLNAASQLASRWTDEAGNAEFAPHALQLHADLQLMLGIEVEAEENYRRAQKLIRSSKHAIRTASCRNAAWQAFFRHRLGTALACFSRVADEPEIEPARAVEAHFGMVCVLYELGRTSEAADALDDLIERVERDLDDTHGHWHALLTTLRFDFAVQAEVRGATALRDHVYWHSGLSSERAPRPGQGTDASVDGLARGVFGVRSPLLRARIDYLQQLRLAACADRDAIGELQRHLQWSREQGLADYQRTLRLEIALATLAGAAPHLACSILEPLHQVGRNGTTGHRQLEYLYCSAKTRQAEGRAQESLQLYSRYALVAMQCLREDSQVRAPFLQRSAKASPQLDDVGARLPAKYRRAYVYVLDNLDRRDLSVREVAAEIGVTERALQSAFKNFLGLSPTELIRRQRMERIRAELTDRSYSSERGVLGAASKWGVQNRSTLVNGYRKQFHEAPSETLER</sequence>
<evidence type="ECO:0000256" key="1">
    <source>
        <dbReference type="ARBA" id="ARBA00023015"/>
    </source>
</evidence>
<dbReference type="RefSeq" id="WP_111929184.1">
    <property type="nucleotide sequence ID" value="NZ_CADFFP010000003.1"/>
</dbReference>
<keyword evidence="2 5" id="KW-0238">DNA-binding</keyword>
<dbReference type="Gene3D" id="1.10.10.60">
    <property type="entry name" value="Homeodomain-like"/>
    <property type="match status" value="1"/>
</dbReference>
<dbReference type="GO" id="GO:0043565">
    <property type="term" value="F:sequence-specific DNA binding"/>
    <property type="evidence" value="ECO:0007669"/>
    <property type="project" value="InterPro"/>
</dbReference>
<dbReference type="EMBL" id="QLTK01000001">
    <property type="protein sequence ID" value="RAS39224.1"/>
    <property type="molecule type" value="Genomic_DNA"/>
</dbReference>
<evidence type="ECO:0000313" key="6">
    <source>
        <dbReference type="Proteomes" id="UP000248918"/>
    </source>
</evidence>
<dbReference type="InterPro" id="IPR018060">
    <property type="entry name" value="HTH_AraC"/>
</dbReference>
<proteinExistence type="predicted"/>
<gene>
    <name evidence="5" type="ORF">BX591_101561</name>
</gene>
<organism evidence="5 6">
    <name type="scientific">Paraburkholderia bryophila</name>
    <dbReference type="NCBI Taxonomy" id="420952"/>
    <lineage>
        <taxon>Bacteria</taxon>
        <taxon>Pseudomonadati</taxon>
        <taxon>Pseudomonadota</taxon>
        <taxon>Betaproteobacteria</taxon>
        <taxon>Burkholderiales</taxon>
        <taxon>Burkholderiaceae</taxon>
        <taxon>Paraburkholderia</taxon>
    </lineage>
</organism>
<reference evidence="5 6" key="1">
    <citation type="submission" date="2018-06" db="EMBL/GenBank/DDBJ databases">
        <title>Genomic Encyclopedia of Type Strains, Phase III (KMG-III): the genomes of soil and plant-associated and newly described type strains.</title>
        <authorList>
            <person name="Whitman W."/>
        </authorList>
    </citation>
    <scope>NUCLEOTIDE SEQUENCE [LARGE SCALE GENOMIC DNA]</scope>
    <source>
        <strain evidence="5 6">LMG 23644</strain>
    </source>
</reference>
<evidence type="ECO:0000259" key="4">
    <source>
        <dbReference type="PROSITE" id="PS01124"/>
    </source>
</evidence>
<accession>A0A329D4I8</accession>
<evidence type="ECO:0000256" key="3">
    <source>
        <dbReference type="ARBA" id="ARBA00023163"/>
    </source>
</evidence>
<dbReference type="AlphaFoldDB" id="A0A329D4I8"/>
<dbReference type="SMART" id="SM00342">
    <property type="entry name" value="HTH_ARAC"/>
    <property type="match status" value="1"/>
</dbReference>
<dbReference type="Gene3D" id="1.25.40.10">
    <property type="entry name" value="Tetratricopeptide repeat domain"/>
    <property type="match status" value="1"/>
</dbReference>
<evidence type="ECO:0000313" key="5">
    <source>
        <dbReference type="EMBL" id="RAS39224.1"/>
    </source>
</evidence>
<keyword evidence="1" id="KW-0805">Transcription regulation</keyword>
<dbReference type="Proteomes" id="UP000248918">
    <property type="component" value="Unassembled WGS sequence"/>
</dbReference>
<name>A0A329D4I8_9BURK</name>
<comment type="caution">
    <text evidence="5">The sequence shown here is derived from an EMBL/GenBank/DDBJ whole genome shotgun (WGS) entry which is preliminary data.</text>
</comment>